<proteinExistence type="predicted"/>
<dbReference type="AlphaFoldDB" id="A0A964FHE5"/>
<accession>A0A964FHE5</accession>
<keyword evidence="2" id="KW-1185">Reference proteome</keyword>
<reference evidence="1" key="1">
    <citation type="journal article" date="2021" name="Antonie Van Leeuwenhoek">
        <title>Draft genome and description of Waterburya agarophytonicola gen. nov. sp. nov. (Pleurocapsales, Cyanobacteria): a seaweed symbiont.</title>
        <authorList>
            <person name="Bonthond G."/>
            <person name="Shalygin S."/>
            <person name="Bayer T."/>
            <person name="Weinberger F."/>
        </authorList>
    </citation>
    <scope>NUCLEOTIDE SEQUENCE</scope>
    <source>
        <strain evidence="1">KI4</strain>
    </source>
</reference>
<dbReference type="RefSeq" id="WP_229643019.1">
    <property type="nucleotide sequence ID" value="NZ_JADWDC010000139.1"/>
</dbReference>
<gene>
    <name evidence="1" type="ORF">I4641_23590</name>
</gene>
<sequence length="101" mass="11289">MSKDRRRSLLVPVYFKMRIAGEFNSSGEIDIIEDTALIDDDATIAWIAPGTEIYENKVTGKIYGDVDADYNLAAVDQGYVVSASVRIKDLALFCHFPRTKL</sequence>
<dbReference type="EMBL" id="JADWDC010000139">
    <property type="protein sequence ID" value="MCC0179920.1"/>
    <property type="molecule type" value="Genomic_DNA"/>
</dbReference>
<dbReference type="Proteomes" id="UP000729733">
    <property type="component" value="Unassembled WGS sequence"/>
</dbReference>
<comment type="caution">
    <text evidence="1">The sequence shown here is derived from an EMBL/GenBank/DDBJ whole genome shotgun (WGS) entry which is preliminary data.</text>
</comment>
<evidence type="ECO:0000313" key="2">
    <source>
        <dbReference type="Proteomes" id="UP000729733"/>
    </source>
</evidence>
<organism evidence="1 2">
    <name type="scientific">Waterburya agarophytonicola KI4</name>
    <dbReference type="NCBI Taxonomy" id="2874699"/>
    <lineage>
        <taxon>Bacteria</taxon>
        <taxon>Bacillati</taxon>
        <taxon>Cyanobacteriota</taxon>
        <taxon>Cyanophyceae</taxon>
        <taxon>Pleurocapsales</taxon>
        <taxon>Hyellaceae</taxon>
        <taxon>Waterburya</taxon>
        <taxon>Waterburya agarophytonicola</taxon>
    </lineage>
</organism>
<protein>
    <submittedName>
        <fullName evidence="1">Uncharacterized protein</fullName>
    </submittedName>
</protein>
<name>A0A964FHE5_9CYAN</name>
<evidence type="ECO:0000313" key="1">
    <source>
        <dbReference type="EMBL" id="MCC0179920.1"/>
    </source>
</evidence>